<evidence type="ECO:0000259" key="1">
    <source>
        <dbReference type="PROSITE" id="PS50404"/>
    </source>
</evidence>
<dbReference type="SUPFAM" id="SSF52833">
    <property type="entry name" value="Thioredoxin-like"/>
    <property type="match status" value="1"/>
</dbReference>
<dbReference type="PANTHER" id="PTHR44051:SF21">
    <property type="entry name" value="GLUTATHIONE S-TRANSFERASE FAMILY PROTEIN"/>
    <property type="match status" value="1"/>
</dbReference>
<dbReference type="EMBL" id="JAGKTC010000004">
    <property type="protein sequence ID" value="MBP3985895.1"/>
    <property type="molecule type" value="Genomic_DNA"/>
</dbReference>
<dbReference type="InterPro" id="IPR036282">
    <property type="entry name" value="Glutathione-S-Trfase_C_sf"/>
</dbReference>
<dbReference type="Gene3D" id="3.40.30.10">
    <property type="entry name" value="Glutaredoxin"/>
    <property type="match status" value="1"/>
</dbReference>
<sequence>MNETLTFYTHPVSRSRVTRWMLEETGLPYEEVVLEYGTTMKAPDYLAINPMGKVPALRHGDTVITENAAICTYLADLAPDKGLAPPVGSKERGSYYRWLFFLAGPVESLFTAKQAGALAPPASAGYGSEADALRTLEQAVAGKEHVFGERFSAADLYMAALLGFYLRTGVIEPRPAFVEFAQRHYARPAAQRATARDEELAKTYPHPLQPRAAA</sequence>
<name>A0A940X5T6_9GAMM</name>
<comment type="caution">
    <text evidence="2">The sequence shown here is derived from an EMBL/GenBank/DDBJ whole genome shotgun (WGS) entry which is preliminary data.</text>
</comment>
<dbReference type="InterPro" id="IPR040079">
    <property type="entry name" value="Glutathione_S-Trfase"/>
</dbReference>
<keyword evidence="3" id="KW-1185">Reference proteome</keyword>
<dbReference type="Proteomes" id="UP000673447">
    <property type="component" value="Unassembled WGS sequence"/>
</dbReference>
<gene>
    <name evidence="2" type="ORF">J5837_15930</name>
</gene>
<dbReference type="SUPFAM" id="SSF47616">
    <property type="entry name" value="GST C-terminal domain-like"/>
    <property type="match status" value="1"/>
</dbReference>
<dbReference type="SFLD" id="SFLDS00019">
    <property type="entry name" value="Glutathione_Transferase_(cytos"/>
    <property type="match status" value="1"/>
</dbReference>
<dbReference type="InterPro" id="IPR036249">
    <property type="entry name" value="Thioredoxin-like_sf"/>
</dbReference>
<feature type="domain" description="GST N-terminal" evidence="1">
    <location>
        <begin position="3"/>
        <end position="82"/>
    </location>
</feature>
<evidence type="ECO:0000313" key="2">
    <source>
        <dbReference type="EMBL" id="MBP3985895.1"/>
    </source>
</evidence>
<dbReference type="CDD" id="cd03046">
    <property type="entry name" value="GST_N_GTT1_like"/>
    <property type="match status" value="1"/>
</dbReference>
<organism evidence="2 3">
    <name type="scientific">Pseudoxanthomonas helianthi</name>
    <dbReference type="NCBI Taxonomy" id="1453541"/>
    <lineage>
        <taxon>Bacteria</taxon>
        <taxon>Pseudomonadati</taxon>
        <taxon>Pseudomonadota</taxon>
        <taxon>Gammaproteobacteria</taxon>
        <taxon>Lysobacterales</taxon>
        <taxon>Lysobacteraceae</taxon>
        <taxon>Pseudoxanthomonas</taxon>
    </lineage>
</organism>
<reference evidence="2" key="2">
    <citation type="submission" date="2021-03" db="EMBL/GenBank/DDBJ databases">
        <authorList>
            <person name="Cao W."/>
        </authorList>
    </citation>
    <scope>NUCLEOTIDE SEQUENCE</scope>
    <source>
        <strain evidence="2">110414</strain>
    </source>
</reference>
<dbReference type="PROSITE" id="PS50404">
    <property type="entry name" value="GST_NTER"/>
    <property type="match status" value="1"/>
</dbReference>
<dbReference type="InterPro" id="IPR004045">
    <property type="entry name" value="Glutathione_S-Trfase_N"/>
</dbReference>
<proteinExistence type="predicted"/>
<evidence type="ECO:0000313" key="3">
    <source>
        <dbReference type="Proteomes" id="UP000673447"/>
    </source>
</evidence>
<dbReference type="SFLD" id="SFLDG00358">
    <property type="entry name" value="Main_(cytGST)"/>
    <property type="match status" value="1"/>
</dbReference>
<dbReference type="CDD" id="cd03207">
    <property type="entry name" value="GST_C_8"/>
    <property type="match status" value="1"/>
</dbReference>
<reference evidence="2" key="1">
    <citation type="journal article" date="2016" name="Int. J. Syst. Evol. Microbiol.">
        <title>Pseudoxanthomonas helianthi sp. nov., isolated from roots of Jerusalem artichoke (Helianthus tuberosus).</title>
        <authorList>
            <person name="Kittiwongwattana C."/>
            <person name="Thawai C."/>
        </authorList>
    </citation>
    <scope>NUCLEOTIDE SEQUENCE</scope>
    <source>
        <strain evidence="2">110414</strain>
    </source>
</reference>
<dbReference type="PANTHER" id="PTHR44051">
    <property type="entry name" value="GLUTATHIONE S-TRANSFERASE-RELATED"/>
    <property type="match status" value="1"/>
</dbReference>
<dbReference type="AlphaFoldDB" id="A0A940X5T6"/>
<protein>
    <submittedName>
        <fullName evidence="2">Glutathione S-transferase family protein</fullName>
    </submittedName>
</protein>
<dbReference type="RefSeq" id="WP_210537777.1">
    <property type="nucleotide sequence ID" value="NZ_JAGKTC010000004.1"/>
</dbReference>
<accession>A0A940X5T6</accession>
<dbReference type="Pfam" id="PF02798">
    <property type="entry name" value="GST_N"/>
    <property type="match status" value="1"/>
</dbReference>
<dbReference type="Gene3D" id="1.20.1050.10">
    <property type="match status" value="1"/>
</dbReference>
<dbReference type="SFLD" id="SFLDG01150">
    <property type="entry name" value="Main.1:_Beta-like"/>
    <property type="match status" value="1"/>
</dbReference>